<proteinExistence type="predicted"/>
<organism evidence="1 2">
    <name type="scientific">Actinomyces johnsonii F0510</name>
    <dbReference type="NCBI Taxonomy" id="1227262"/>
    <lineage>
        <taxon>Bacteria</taxon>
        <taxon>Bacillati</taxon>
        <taxon>Actinomycetota</taxon>
        <taxon>Actinomycetes</taxon>
        <taxon>Actinomycetales</taxon>
        <taxon>Actinomycetaceae</taxon>
        <taxon>Actinomyces</taxon>
    </lineage>
</organism>
<evidence type="ECO:0000313" key="2">
    <source>
        <dbReference type="Proteomes" id="UP000016498"/>
    </source>
</evidence>
<dbReference type="EMBL" id="AWSD01000147">
    <property type="protein sequence ID" value="ERH19486.1"/>
    <property type="molecule type" value="Genomic_DNA"/>
</dbReference>
<evidence type="ECO:0000313" key="1">
    <source>
        <dbReference type="EMBL" id="ERH19486.1"/>
    </source>
</evidence>
<sequence>MTPLPSSVFRGRCAGGFHLPAHRPSPVASSRTLASMITGCLRHWIDRVVQEYWRYR</sequence>
<name>U1QAR8_9ACTO</name>
<comment type="caution">
    <text evidence="1">The sequence shown here is derived from an EMBL/GenBank/DDBJ whole genome shotgun (WGS) entry which is preliminary data.</text>
</comment>
<accession>U1QAR8</accession>
<protein>
    <submittedName>
        <fullName evidence="1">Uncharacterized protein</fullName>
    </submittedName>
</protein>
<reference evidence="1 2" key="1">
    <citation type="submission" date="2013-06" db="EMBL/GenBank/DDBJ databases">
        <authorList>
            <person name="Weinstock G."/>
            <person name="Sodergren E."/>
            <person name="Lobos E.A."/>
            <person name="Fulton L."/>
            <person name="Fulton R."/>
            <person name="Courtney L."/>
            <person name="Fronick C."/>
            <person name="O'Laughlin M."/>
            <person name="Godfrey J."/>
            <person name="Wilson R.M."/>
            <person name="Miner T."/>
            <person name="Farmer C."/>
            <person name="Delehaunty K."/>
            <person name="Cordes M."/>
            <person name="Minx P."/>
            <person name="Tomlinson C."/>
            <person name="Chen J."/>
            <person name="Wollam A."/>
            <person name="Pepin K.H."/>
            <person name="Bhonagiri V."/>
            <person name="Zhang X."/>
            <person name="Warren W."/>
            <person name="Mitreva M."/>
            <person name="Mardis E.R."/>
            <person name="Wilson R.K."/>
        </authorList>
    </citation>
    <scope>NUCLEOTIDE SEQUENCE [LARGE SCALE GENOMIC DNA]</scope>
    <source>
        <strain evidence="1 2">F0510</strain>
    </source>
</reference>
<dbReference type="AlphaFoldDB" id="U1QAR8"/>
<gene>
    <name evidence="1" type="ORF">HMPREF1549_01422</name>
</gene>
<dbReference type="HOGENOM" id="CLU_3131381_0_0_11"/>
<dbReference type="Proteomes" id="UP000016498">
    <property type="component" value="Unassembled WGS sequence"/>
</dbReference>